<accession>A0A0D9QDA4</accession>
<organism evidence="2 3">
    <name type="scientific">Plasmodium fragile</name>
    <dbReference type="NCBI Taxonomy" id="5857"/>
    <lineage>
        <taxon>Eukaryota</taxon>
        <taxon>Sar</taxon>
        <taxon>Alveolata</taxon>
        <taxon>Apicomplexa</taxon>
        <taxon>Aconoidasida</taxon>
        <taxon>Haemosporida</taxon>
        <taxon>Plasmodiidae</taxon>
        <taxon>Plasmodium</taxon>
        <taxon>Plasmodium (Plasmodium)</taxon>
    </lineage>
</organism>
<dbReference type="Proteomes" id="UP000054561">
    <property type="component" value="Unassembled WGS sequence"/>
</dbReference>
<evidence type="ECO:0000313" key="3">
    <source>
        <dbReference type="Proteomes" id="UP000054561"/>
    </source>
</evidence>
<evidence type="ECO:0000256" key="1">
    <source>
        <dbReference type="SAM" id="Phobius"/>
    </source>
</evidence>
<dbReference type="EMBL" id="KQ001758">
    <property type="protein sequence ID" value="KJP85045.1"/>
    <property type="molecule type" value="Genomic_DNA"/>
</dbReference>
<dbReference type="RefSeq" id="XP_012338354.1">
    <property type="nucleotide sequence ID" value="XM_012482931.1"/>
</dbReference>
<name>A0A0D9QDA4_PLAFR</name>
<dbReference type="OrthoDB" id="389495at2759"/>
<keyword evidence="1" id="KW-0812">Transmembrane</keyword>
<feature type="transmembrane region" description="Helical" evidence="1">
    <location>
        <begin position="348"/>
        <end position="370"/>
    </location>
</feature>
<gene>
    <name evidence="2" type="ORF">AK88_05329</name>
</gene>
<sequence>MISSAKLPLFSSIPYSWQYPYNANELGTSWNHVTGQNDNLWVRISRSLNGYEQTDIETLKQNNIILRDKLMGLTHAEYEELINPYNAVMNDKTRRLEAGDVSYRNFSKNGLDIIKYNNNSNSRCRNNSPRGTLKTKLKDMRHRDTVNKSNESLDLNYCGHDQEKEVVRFINYGSVQSPSKARDDFSKDGGAVHTSTSCTSVESLFEGRNDVSDDQEGISRMTESSTYRTVHTGSCIITAADIDDEVCHYLDKLLQEHKSAGSRKGGLLKNTALGKMFKKQDPKVGSEGLLPASQNKVQVEEVAKTPRRLFSAWTHTLLTREKLVTVTAAMSAFNIIELYLYLVLGQPIVCVILLLAVASTIAIMLPVLLFRFCRRKRSGMSNNILSE</sequence>
<dbReference type="VEuPathDB" id="PlasmoDB:AK88_05329"/>
<keyword evidence="1" id="KW-1133">Transmembrane helix</keyword>
<evidence type="ECO:0000313" key="2">
    <source>
        <dbReference type="EMBL" id="KJP85045.1"/>
    </source>
</evidence>
<dbReference type="AlphaFoldDB" id="A0A0D9QDA4"/>
<proteinExistence type="predicted"/>
<keyword evidence="3" id="KW-1185">Reference proteome</keyword>
<keyword evidence="1" id="KW-0472">Membrane</keyword>
<dbReference type="GeneID" id="24270643"/>
<protein>
    <submittedName>
        <fullName evidence="2">Uncharacterized protein</fullName>
    </submittedName>
</protein>
<reference evidence="2 3" key="1">
    <citation type="submission" date="2014-03" db="EMBL/GenBank/DDBJ databases">
        <title>The Genome Sequence of Plasmodium fragile nilgiri.</title>
        <authorList>
            <consortium name="The Broad Institute Genomics Platform"/>
            <consortium name="The Broad Institute Genome Sequencing Center for Infectious Disease"/>
            <person name="Neafsey D."/>
            <person name="Duraisingh M."/>
            <person name="Young S.K."/>
            <person name="Zeng Q."/>
            <person name="Gargeya S."/>
            <person name="Abouelleil A."/>
            <person name="Alvarado L."/>
            <person name="Chapman S.B."/>
            <person name="Gainer-Dewar J."/>
            <person name="Goldberg J."/>
            <person name="Griggs A."/>
            <person name="Gujja S."/>
            <person name="Hansen M."/>
            <person name="Howarth C."/>
            <person name="Imamovic A."/>
            <person name="Larimer J."/>
            <person name="Pearson M."/>
            <person name="Poon T.W."/>
            <person name="Priest M."/>
            <person name="Roberts A."/>
            <person name="Saif S."/>
            <person name="Shea T."/>
            <person name="Sykes S."/>
            <person name="Wortman J."/>
            <person name="Nusbaum C."/>
            <person name="Birren B."/>
        </authorList>
    </citation>
    <scope>NUCLEOTIDE SEQUENCE [LARGE SCALE GENOMIC DNA]</scope>
    <source>
        <strain evidence="3">nilgiri</strain>
    </source>
</reference>